<protein>
    <recommendedName>
        <fullName evidence="4">PE-PGRS family protein</fullName>
    </recommendedName>
</protein>
<evidence type="ECO:0000313" key="3">
    <source>
        <dbReference type="Proteomes" id="UP001595975"/>
    </source>
</evidence>
<dbReference type="Proteomes" id="UP001595975">
    <property type="component" value="Unassembled WGS sequence"/>
</dbReference>
<feature type="region of interest" description="Disordered" evidence="1">
    <location>
        <begin position="1"/>
        <end position="30"/>
    </location>
</feature>
<evidence type="ECO:0000256" key="1">
    <source>
        <dbReference type="SAM" id="MobiDB-lite"/>
    </source>
</evidence>
<proteinExistence type="predicted"/>
<evidence type="ECO:0000313" key="2">
    <source>
        <dbReference type="EMBL" id="MFC5666371.1"/>
    </source>
</evidence>
<reference evidence="3" key="1">
    <citation type="journal article" date="2019" name="Int. J. Syst. Evol. Microbiol.">
        <title>The Global Catalogue of Microorganisms (GCM) 10K type strain sequencing project: providing services to taxonomists for standard genome sequencing and annotation.</title>
        <authorList>
            <consortium name="The Broad Institute Genomics Platform"/>
            <consortium name="The Broad Institute Genome Sequencing Center for Infectious Disease"/>
            <person name="Wu L."/>
            <person name="Ma J."/>
        </authorList>
    </citation>
    <scope>NUCLEOTIDE SEQUENCE [LARGE SCALE GENOMIC DNA]</scope>
    <source>
        <strain evidence="3">CGMCC 4.1437</strain>
    </source>
</reference>
<dbReference type="RefSeq" id="WP_380228046.1">
    <property type="nucleotide sequence ID" value="NZ_JBHSOF010000039.1"/>
</dbReference>
<comment type="caution">
    <text evidence="2">The sequence shown here is derived from an EMBL/GenBank/DDBJ whole genome shotgun (WGS) entry which is preliminary data.</text>
</comment>
<keyword evidence="3" id="KW-1185">Reference proteome</keyword>
<dbReference type="EMBL" id="JBHSOF010000039">
    <property type="protein sequence ID" value="MFC5666371.1"/>
    <property type="molecule type" value="Genomic_DNA"/>
</dbReference>
<gene>
    <name evidence="2" type="ORF">ACFP3U_25820</name>
</gene>
<name>A0ABW0XB53_9ACTN</name>
<organism evidence="2 3">
    <name type="scientific">Kitasatospora misakiensis</name>
    <dbReference type="NCBI Taxonomy" id="67330"/>
    <lineage>
        <taxon>Bacteria</taxon>
        <taxon>Bacillati</taxon>
        <taxon>Actinomycetota</taxon>
        <taxon>Actinomycetes</taxon>
        <taxon>Kitasatosporales</taxon>
        <taxon>Streptomycetaceae</taxon>
        <taxon>Kitasatospora</taxon>
    </lineage>
</organism>
<evidence type="ECO:0008006" key="4">
    <source>
        <dbReference type="Google" id="ProtNLM"/>
    </source>
</evidence>
<accession>A0ABW0XB53</accession>
<sequence>MTRASGGGRDGRYGDGAGTVDPYGRPGDCPDECRVGDLEEYLAAQEDLARRTLAAADFPLYGVTAAPGPGGAALVAFGAGGGAGGGGAGAGLFSVAGLHGAVGLHGTAGLHGTKKRAAPGGPAFGVPELQGLAFAPGWVEVGSGDWTSPAGPYVTVRTHRPGADRYEPLPELEDVVEDERDRVYEQLGVDEGDTPGRVRALREWITVDGRAHAVEVHEDRRGLWSGAALPGCCPISGAEPVWAGRFRVDGLTVTVCGRGVPPGCVDLARIGDHEGYLRGRTALLRELAVRRGRCLPVERRELPPVTGLETHRAVIAHGITEAAAVEARLRSGRPPRPLRGARAEAGALRWEAAVRQQMRLASETRAEAVEAVTAMVEQLGRLSQLTHWVVGTAEGDAAVEESIRYSVFASEVASLPAQRAWQQVRRGEREEHGMGEQLWLAAWEQWRTARAGR</sequence>